<evidence type="ECO:0000259" key="15">
    <source>
        <dbReference type="Pfam" id="PF08264"/>
    </source>
</evidence>
<dbReference type="KEGG" id="tmb:Thimo_3328"/>
<dbReference type="GO" id="GO:0002161">
    <property type="term" value="F:aminoacyl-tRNA deacylase activity"/>
    <property type="evidence" value="ECO:0007669"/>
    <property type="project" value="InterPro"/>
</dbReference>
<dbReference type="PANTHER" id="PTHR11946:SF93">
    <property type="entry name" value="VALINE--TRNA LIGASE, CHLOROPLASTIC_MITOCHONDRIAL 2"/>
    <property type="match status" value="1"/>
</dbReference>
<dbReference type="InterPro" id="IPR010978">
    <property type="entry name" value="tRNA-bd_arm"/>
</dbReference>
<keyword evidence="7 13" id="KW-0648">Protein biosynthesis</keyword>
<dbReference type="AlphaFoldDB" id="L0H2Y7"/>
<comment type="similarity">
    <text evidence="12 13">Belongs to the class-I aminoacyl-tRNA synthetase family. ValS type 1 subfamily.</text>
</comment>
<dbReference type="SUPFAM" id="SSF52374">
    <property type="entry name" value="Nucleotidylyl transferase"/>
    <property type="match status" value="1"/>
</dbReference>
<comment type="catalytic activity">
    <reaction evidence="10 13">
        <text>tRNA(Val) + L-valine + ATP = L-valyl-tRNA(Val) + AMP + diphosphate</text>
        <dbReference type="Rhea" id="RHEA:10704"/>
        <dbReference type="Rhea" id="RHEA-COMP:9672"/>
        <dbReference type="Rhea" id="RHEA-COMP:9708"/>
        <dbReference type="ChEBI" id="CHEBI:30616"/>
        <dbReference type="ChEBI" id="CHEBI:33019"/>
        <dbReference type="ChEBI" id="CHEBI:57762"/>
        <dbReference type="ChEBI" id="CHEBI:78442"/>
        <dbReference type="ChEBI" id="CHEBI:78537"/>
        <dbReference type="ChEBI" id="CHEBI:456215"/>
        <dbReference type="EC" id="6.1.1.9"/>
    </reaction>
</comment>
<comment type="domain">
    <text evidence="13">ValRS has two distinct active sites: one for aminoacylation and one for editing. The misactivated threonine is translocated from the active site to the editing site.</text>
</comment>
<dbReference type="HOGENOM" id="CLU_001493_0_2_6"/>
<dbReference type="GO" id="GO:0005524">
    <property type="term" value="F:ATP binding"/>
    <property type="evidence" value="ECO:0007669"/>
    <property type="project" value="UniProtKB-UniRule"/>
</dbReference>
<dbReference type="InterPro" id="IPR013155">
    <property type="entry name" value="M/V/L/I-tRNA-synth_anticd-bd"/>
</dbReference>
<dbReference type="GO" id="GO:0004832">
    <property type="term" value="F:valine-tRNA ligase activity"/>
    <property type="evidence" value="ECO:0007669"/>
    <property type="project" value="UniProtKB-UniRule"/>
</dbReference>
<feature type="coiled-coil region" evidence="13">
    <location>
        <begin position="877"/>
        <end position="946"/>
    </location>
</feature>
<dbReference type="PATRIC" id="fig|765912.4.peg.3261"/>
<evidence type="ECO:0000256" key="10">
    <source>
        <dbReference type="ARBA" id="ARBA00047552"/>
    </source>
</evidence>
<keyword evidence="18" id="KW-1185">Reference proteome</keyword>
<feature type="domain" description="Valyl-tRNA synthetase tRNA-binding arm" evidence="16">
    <location>
        <begin position="881"/>
        <end position="943"/>
    </location>
</feature>
<evidence type="ECO:0000256" key="11">
    <source>
        <dbReference type="ARBA" id="ARBA00055630"/>
    </source>
</evidence>
<dbReference type="EC" id="6.1.1.9" evidence="13"/>
<dbReference type="SUPFAM" id="SSF50677">
    <property type="entry name" value="ValRS/IleRS/LeuRS editing domain"/>
    <property type="match status" value="1"/>
</dbReference>
<dbReference type="InterPro" id="IPR014729">
    <property type="entry name" value="Rossmann-like_a/b/a_fold"/>
</dbReference>
<dbReference type="NCBIfam" id="TIGR00422">
    <property type="entry name" value="valS"/>
    <property type="match status" value="1"/>
</dbReference>
<dbReference type="Gene3D" id="3.40.50.620">
    <property type="entry name" value="HUPs"/>
    <property type="match status" value="2"/>
</dbReference>
<dbReference type="CDD" id="cd07962">
    <property type="entry name" value="Anticodon_Ia_Val"/>
    <property type="match status" value="1"/>
</dbReference>
<feature type="domain" description="Aminoacyl-tRNA synthetase class Ia" evidence="14">
    <location>
        <begin position="15"/>
        <end position="624"/>
    </location>
</feature>
<dbReference type="Pfam" id="PF08264">
    <property type="entry name" value="Anticodon_1"/>
    <property type="match status" value="1"/>
</dbReference>
<keyword evidence="3 13" id="KW-0963">Cytoplasm</keyword>
<sequence length="946" mass="107019">MLDKNYDPQTLEQTWYDTWEANGYFTPRHGDAAAAPYCIMIPPPNVTGSLHMGHAFQDTIMDALIRFHRMRGEPTLWQAGTDHAGIATQMVVERLVNAEGQTRHDLGRERFIERVWDWKGESGGAITRQLRRMGASLDWAHERFTMDEGLSTAVREVFVRLFEEGLIYRGKRLVNWDPVLHTAVSDLEVLSEEESGHMWDLRYPLVQPPGAEPRHMVVSTTRPETMLGDCAVAVNPEDERYRHLIGERVELPLTGRRIPIIADEHADPELGTGCVKITPAHDFNDHQVWLRHRDETAIAAQPHGGLINIFTPDAAIRANEPEEGELLPAAYIGLDRYAARRRIVADLEAQGLLAAVRDHRLQQPRGDRSGAVIEPYLTDQWYVRIEPLAAPAIAAVERGEIRFVPDNWKNTYFEWMRNIQDWCISRQIWWGHRIPAWYDDAGNVYVGRSEEEVRERHGFGPDVRLAQDPDVLDTWFSSALWPFSTLGWPERTERLATFYPTSVLVTGFDIIFFWVARMIMMGLKFMGDVPFREVYMHGLVRDAHGEKMSKTKGNVLDPIDLIDGIALEPLVEKRTRGMMQPHLAEKIARQTRLDFPDGIPAFGTDALRFTFAALATTGRDIKFDLGRTEGYRNFCNKLWNASRYVLMNTEGEDCGADGGDVELSVADRWIRTRLAETIDAVTEAIGSYRFDLAAQALYDFTWNAFCDWYLELCKPVLTSPEASAAAKRGTRRTLVQTLETLLRLAHPIMPFITEEIWQKVCPLAGVPGETIMLAPYPVADTQTADPAASAEMEWVMQFILGVRRIKGEMNIPPSRTLPVLIANASAQDRARLAANRRYLDFLARTESVTVLEDGATAPEAAIALLGEMRILIPMAGLIDKEAELKRLEKEVARLHADLERIGAKLANPNFVDRAPAAVVQKERERLEGQRAALARLEEQAERIRAL</sequence>
<evidence type="ECO:0000256" key="3">
    <source>
        <dbReference type="ARBA" id="ARBA00022490"/>
    </source>
</evidence>
<keyword evidence="6 13" id="KW-0067">ATP-binding</keyword>
<organism evidence="17 18">
    <name type="scientific">Thioflavicoccus mobilis 8321</name>
    <dbReference type="NCBI Taxonomy" id="765912"/>
    <lineage>
        <taxon>Bacteria</taxon>
        <taxon>Pseudomonadati</taxon>
        <taxon>Pseudomonadota</taxon>
        <taxon>Gammaproteobacteria</taxon>
        <taxon>Chromatiales</taxon>
        <taxon>Chromatiaceae</taxon>
        <taxon>Thioflavicoccus</taxon>
    </lineage>
</organism>
<evidence type="ECO:0000256" key="12">
    <source>
        <dbReference type="ARBA" id="ARBA00060830"/>
    </source>
</evidence>
<dbReference type="FunFam" id="3.40.50.620:FF:000020">
    <property type="entry name" value="Valine--tRNA ligase, mitochondrial"/>
    <property type="match status" value="1"/>
</dbReference>
<evidence type="ECO:0000256" key="5">
    <source>
        <dbReference type="ARBA" id="ARBA00022741"/>
    </source>
</evidence>
<evidence type="ECO:0000313" key="17">
    <source>
        <dbReference type="EMBL" id="AGA92000.1"/>
    </source>
</evidence>
<dbReference type="SUPFAM" id="SSF46589">
    <property type="entry name" value="tRNA-binding arm"/>
    <property type="match status" value="1"/>
</dbReference>
<comment type="domain">
    <text evidence="13">The C-terminal coiled-coil domain is crucial for aminoacylation activity.</text>
</comment>
<dbReference type="RefSeq" id="WP_015282128.1">
    <property type="nucleotide sequence ID" value="NC_019940.1"/>
</dbReference>
<evidence type="ECO:0000256" key="1">
    <source>
        <dbReference type="ARBA" id="ARBA00004496"/>
    </source>
</evidence>
<evidence type="ECO:0000313" key="18">
    <source>
        <dbReference type="Proteomes" id="UP000010816"/>
    </source>
</evidence>
<evidence type="ECO:0000256" key="7">
    <source>
        <dbReference type="ARBA" id="ARBA00022917"/>
    </source>
</evidence>
<keyword evidence="4 13" id="KW-0436">Ligase</keyword>
<feature type="domain" description="Methionyl/Valyl/Leucyl/Isoleucyl-tRNA synthetase anticodon-binding" evidence="15">
    <location>
        <begin position="667"/>
        <end position="820"/>
    </location>
</feature>
<dbReference type="HAMAP" id="MF_02004">
    <property type="entry name" value="Val_tRNA_synth_type1"/>
    <property type="match status" value="1"/>
</dbReference>
<dbReference type="InterPro" id="IPR002300">
    <property type="entry name" value="aa-tRNA-synth_Ia"/>
</dbReference>
<dbReference type="SUPFAM" id="SSF47323">
    <property type="entry name" value="Anticodon-binding domain of a subclass of class I aminoacyl-tRNA synthetases"/>
    <property type="match status" value="1"/>
</dbReference>
<dbReference type="FunFam" id="3.40.50.620:FF:000073">
    <property type="entry name" value="Valine--tRNA ligase"/>
    <property type="match status" value="1"/>
</dbReference>
<dbReference type="InterPro" id="IPR001412">
    <property type="entry name" value="aa-tRNA-synth_I_CS"/>
</dbReference>
<dbReference type="CDD" id="cd00817">
    <property type="entry name" value="ValRS_core"/>
    <property type="match status" value="1"/>
</dbReference>
<dbReference type="InterPro" id="IPR037118">
    <property type="entry name" value="Val-tRNA_synth_C_sf"/>
</dbReference>
<evidence type="ECO:0000259" key="14">
    <source>
        <dbReference type="Pfam" id="PF00133"/>
    </source>
</evidence>
<keyword evidence="9 13" id="KW-0030">Aminoacyl-tRNA synthetase</keyword>
<evidence type="ECO:0000256" key="2">
    <source>
        <dbReference type="ARBA" id="ARBA00011245"/>
    </source>
</evidence>
<keyword evidence="8 13" id="KW-0175">Coiled coil</keyword>
<dbReference type="InterPro" id="IPR033705">
    <property type="entry name" value="Anticodon_Ia_Val"/>
</dbReference>
<dbReference type="Gene3D" id="3.90.740.10">
    <property type="entry name" value="Valyl/Leucyl/Isoleucyl-tRNA synthetase, editing domain"/>
    <property type="match status" value="1"/>
</dbReference>
<dbReference type="GO" id="GO:0006438">
    <property type="term" value="P:valyl-tRNA aminoacylation"/>
    <property type="evidence" value="ECO:0007669"/>
    <property type="project" value="UniProtKB-UniRule"/>
</dbReference>
<dbReference type="Proteomes" id="UP000010816">
    <property type="component" value="Chromosome"/>
</dbReference>
<dbReference type="Gene3D" id="1.10.287.380">
    <property type="entry name" value="Valyl-tRNA synthetase, C-terminal domain"/>
    <property type="match status" value="1"/>
</dbReference>
<dbReference type="eggNOG" id="COG0525">
    <property type="taxonomic scope" value="Bacteria"/>
</dbReference>
<dbReference type="Gene3D" id="1.10.730.10">
    <property type="entry name" value="Isoleucyl-tRNA Synthetase, Domain 1"/>
    <property type="match status" value="1"/>
</dbReference>
<comment type="subunit">
    <text evidence="2 13">Monomer.</text>
</comment>
<dbReference type="GO" id="GO:0005829">
    <property type="term" value="C:cytosol"/>
    <property type="evidence" value="ECO:0007669"/>
    <property type="project" value="TreeGrafter"/>
</dbReference>
<comment type="subcellular location">
    <subcellularLocation>
        <location evidence="1 13">Cytoplasm</location>
    </subcellularLocation>
</comment>
<evidence type="ECO:0000256" key="6">
    <source>
        <dbReference type="ARBA" id="ARBA00022840"/>
    </source>
</evidence>
<feature type="short sequence motif" description="'KMSKS' region" evidence="13">
    <location>
        <begin position="547"/>
        <end position="551"/>
    </location>
</feature>
<name>L0H2Y7_9GAMM</name>
<evidence type="ECO:0000256" key="4">
    <source>
        <dbReference type="ARBA" id="ARBA00022598"/>
    </source>
</evidence>
<feature type="short sequence motif" description="'HIGH' region" evidence="13">
    <location>
        <begin position="44"/>
        <end position="54"/>
    </location>
</feature>
<evidence type="ECO:0000256" key="13">
    <source>
        <dbReference type="HAMAP-Rule" id="MF_02004"/>
    </source>
</evidence>
<dbReference type="PANTHER" id="PTHR11946">
    <property type="entry name" value="VALYL-TRNA SYNTHETASES"/>
    <property type="match status" value="1"/>
</dbReference>
<dbReference type="PROSITE" id="PS00178">
    <property type="entry name" value="AA_TRNA_LIGASE_I"/>
    <property type="match status" value="1"/>
</dbReference>
<dbReference type="InterPro" id="IPR009080">
    <property type="entry name" value="tRNAsynth_Ia_anticodon-bd"/>
</dbReference>
<dbReference type="EMBL" id="CP003051">
    <property type="protein sequence ID" value="AGA92000.1"/>
    <property type="molecule type" value="Genomic_DNA"/>
</dbReference>
<dbReference type="FunFam" id="1.10.730.10:FF:000007">
    <property type="entry name" value="Valine--tRNA ligase"/>
    <property type="match status" value="1"/>
</dbReference>
<proteinExistence type="inferred from homology"/>
<dbReference type="Pfam" id="PF00133">
    <property type="entry name" value="tRNA-synt_1"/>
    <property type="match status" value="1"/>
</dbReference>
<reference evidence="17 18" key="1">
    <citation type="submission" date="2011-09" db="EMBL/GenBank/DDBJ databases">
        <title>Complete sequence of chromosome of Thioflavicoccus mobilis 8321.</title>
        <authorList>
            <consortium name="US DOE Joint Genome Institute"/>
            <person name="Lucas S."/>
            <person name="Han J."/>
            <person name="Lapidus A."/>
            <person name="Cheng J.-F."/>
            <person name="Goodwin L."/>
            <person name="Pitluck S."/>
            <person name="Peters L."/>
            <person name="Ovchinnikova G."/>
            <person name="Lu M."/>
            <person name="Detter J.C."/>
            <person name="Han C."/>
            <person name="Tapia R."/>
            <person name="Land M."/>
            <person name="Hauser L."/>
            <person name="Kyrpides N."/>
            <person name="Ivanova N."/>
            <person name="Pagani I."/>
            <person name="Vogl K."/>
            <person name="Liu Z."/>
            <person name="Imhoff J."/>
            <person name="Thiel V."/>
            <person name="Frigaard N.-U."/>
            <person name="Bryant D."/>
            <person name="Woyke T."/>
        </authorList>
    </citation>
    <scope>NUCLEOTIDE SEQUENCE [LARGE SCALE GENOMIC DNA]</scope>
    <source>
        <strain evidence="17 18">8321</strain>
    </source>
</reference>
<gene>
    <name evidence="13" type="primary">valS</name>
    <name evidence="17" type="ORF">Thimo_3328</name>
</gene>
<keyword evidence="5 13" id="KW-0547">Nucleotide-binding</keyword>
<dbReference type="PRINTS" id="PR00986">
    <property type="entry name" value="TRNASYNTHVAL"/>
</dbReference>
<dbReference type="NCBIfam" id="NF004349">
    <property type="entry name" value="PRK05729.1"/>
    <property type="match status" value="1"/>
</dbReference>
<feature type="binding site" evidence="13">
    <location>
        <position position="550"/>
    </location>
    <ligand>
        <name>ATP</name>
        <dbReference type="ChEBI" id="CHEBI:30616"/>
    </ligand>
</feature>
<evidence type="ECO:0000256" key="8">
    <source>
        <dbReference type="ARBA" id="ARBA00023054"/>
    </source>
</evidence>
<protein>
    <recommendedName>
        <fullName evidence="13">Valine--tRNA ligase</fullName>
        <ecNumber evidence="13">6.1.1.9</ecNumber>
    </recommendedName>
    <alternativeName>
        <fullName evidence="13">Valyl-tRNA synthetase</fullName>
        <shortName evidence="13">ValRS</shortName>
    </alternativeName>
</protein>
<dbReference type="InterPro" id="IPR002303">
    <property type="entry name" value="Valyl-tRNA_ligase"/>
</dbReference>
<evidence type="ECO:0000256" key="9">
    <source>
        <dbReference type="ARBA" id="ARBA00023146"/>
    </source>
</evidence>
<dbReference type="Pfam" id="PF10458">
    <property type="entry name" value="Val_tRNA-synt_C"/>
    <property type="match status" value="1"/>
</dbReference>
<evidence type="ECO:0000259" key="16">
    <source>
        <dbReference type="Pfam" id="PF10458"/>
    </source>
</evidence>
<dbReference type="InterPro" id="IPR009008">
    <property type="entry name" value="Val/Leu/Ile-tRNA-synth_edit"/>
</dbReference>
<dbReference type="FunFam" id="1.10.287.380:FF:000001">
    <property type="entry name" value="Valine--tRNA ligase"/>
    <property type="match status" value="1"/>
</dbReference>
<comment type="function">
    <text evidence="11 13">Catalyzes the attachment of valine to tRNA(Val). As ValRS can inadvertently accommodate and process structurally similar amino acids such as threonine, to avoid such errors, it has a 'posttransfer' editing activity that hydrolyzes mischarged Thr-tRNA(Val) in a tRNA-dependent manner.</text>
</comment>
<accession>L0H2Y7</accession>
<dbReference type="OrthoDB" id="9810365at2"/>
<dbReference type="STRING" id="765912.Thimo_3328"/>
<dbReference type="InterPro" id="IPR019499">
    <property type="entry name" value="Val-tRNA_synth_tRNA-bd"/>
</dbReference>